<comment type="caution">
    <text evidence="2">The sequence shown here is derived from an EMBL/GenBank/DDBJ whole genome shotgun (WGS) entry which is preliminary data.</text>
</comment>
<accession>A0A7K0DWI1</accession>
<evidence type="ECO:0000313" key="2">
    <source>
        <dbReference type="EMBL" id="MQY29194.1"/>
    </source>
</evidence>
<dbReference type="RefSeq" id="WP_153345749.1">
    <property type="nucleotide sequence ID" value="NZ_WEGI01000010.1"/>
</dbReference>
<dbReference type="EMBL" id="WEGI01000010">
    <property type="protein sequence ID" value="MQY29194.1"/>
    <property type="molecule type" value="Genomic_DNA"/>
</dbReference>
<dbReference type="OrthoDB" id="3673010at2"/>
<feature type="compositionally biased region" description="Acidic residues" evidence="1">
    <location>
        <begin position="339"/>
        <end position="354"/>
    </location>
</feature>
<feature type="region of interest" description="Disordered" evidence="1">
    <location>
        <begin position="316"/>
        <end position="354"/>
    </location>
</feature>
<dbReference type="AlphaFoldDB" id="A0A7K0DWI1"/>
<evidence type="ECO:0000313" key="3">
    <source>
        <dbReference type="Proteomes" id="UP000431401"/>
    </source>
</evidence>
<protein>
    <recommendedName>
        <fullName evidence="4">Band 7 domain-containing protein</fullName>
    </recommendedName>
</protein>
<dbReference type="Proteomes" id="UP000431401">
    <property type="component" value="Unassembled WGS sequence"/>
</dbReference>
<evidence type="ECO:0008006" key="4">
    <source>
        <dbReference type="Google" id="ProtNLM"/>
    </source>
</evidence>
<evidence type="ECO:0000256" key="1">
    <source>
        <dbReference type="SAM" id="MobiDB-lite"/>
    </source>
</evidence>
<name>A0A7K0DWI1_9NOCA</name>
<organism evidence="2 3">
    <name type="scientific">Nocardia aurantia</name>
    <dbReference type="NCBI Taxonomy" id="2585199"/>
    <lineage>
        <taxon>Bacteria</taxon>
        <taxon>Bacillati</taxon>
        <taxon>Actinomycetota</taxon>
        <taxon>Actinomycetes</taxon>
        <taxon>Mycobacteriales</taxon>
        <taxon>Nocardiaceae</taxon>
        <taxon>Nocardia</taxon>
    </lineage>
</organism>
<sequence>MSANGRSDLLQYARMTWADWWKFRPVSGGHWVTVTMDAAGELRPIDRRPTTFINLPTGVYWVDTSIHHASLRLELPAAEGVLNFLADVDLSWRIVNPVQAVQDRVVNGENIYRPFVEHELRVRSRRFEAARFTEAEEHVNNTFVVRPVELPCGAALLNCKVRLRPEPDTFGHLKQRIFDARAAEHRAAENRAQLNAVRLTMQENEAEHGLASQSARFEHELAALAERNRLELEQAGIAHYAKTLQDGGIEMLLALRLASGRTDVDDVIQMVMTERKVDLDTAKGIVEALLGQRLYNKRDVAPLMAGVSAVIQKQVKHPPLGAPTPEPARQLTGSNPVSDADESDDADDDSDDPA</sequence>
<proteinExistence type="predicted"/>
<keyword evidence="3" id="KW-1185">Reference proteome</keyword>
<reference evidence="2 3" key="1">
    <citation type="submission" date="2019-10" db="EMBL/GenBank/DDBJ databases">
        <title>Nocardia macrotermitis sp. nov. and Nocardia aurantia sp. nov., isolated from the gut of fungus growing-termite Macrotermes natalensis.</title>
        <authorList>
            <person name="Benndorf R."/>
            <person name="Schwitalla J."/>
            <person name="Martin K."/>
            <person name="De Beer W."/>
            <person name="Kaster A.-K."/>
            <person name="Vollmers J."/>
            <person name="Poulsen M."/>
            <person name="Beemelmanns C."/>
        </authorList>
    </citation>
    <scope>NUCLEOTIDE SEQUENCE [LARGE SCALE GENOMIC DNA]</scope>
    <source>
        <strain evidence="2 3">RB56</strain>
    </source>
</reference>
<gene>
    <name evidence="2" type="ORF">NRB56_47840</name>
</gene>